<dbReference type="EMBL" id="JAJNCT010000006">
    <property type="protein sequence ID" value="MCD2164879.1"/>
    <property type="molecule type" value="Genomic_DNA"/>
</dbReference>
<comment type="caution">
    <text evidence="1">The sequence shown here is derived from an EMBL/GenBank/DDBJ whole genome shotgun (WGS) entry which is preliminary data.</text>
</comment>
<keyword evidence="2" id="KW-1185">Reference proteome</keyword>
<sequence>MREIKQIPQEDAVLIGKLLRRQVIYALAREGIHTIEDIKANYPKQLLKVRGFGFLSLRRLELELFKEPDFTPYQPRHIVREEKISPATKNYSKAIE</sequence>
<dbReference type="RefSeq" id="WP_230772944.1">
    <property type="nucleotide sequence ID" value="NZ_JAJNCT010000006.1"/>
</dbReference>
<dbReference type="SUPFAM" id="SSF47789">
    <property type="entry name" value="C-terminal domain of RNA polymerase alpha subunit"/>
    <property type="match status" value="1"/>
</dbReference>
<organism evidence="1 2">
    <name type="scientific">Comamonas koreensis</name>
    <dbReference type="NCBI Taxonomy" id="160825"/>
    <lineage>
        <taxon>Bacteria</taxon>
        <taxon>Pseudomonadati</taxon>
        <taxon>Pseudomonadota</taxon>
        <taxon>Betaproteobacteria</taxon>
        <taxon>Burkholderiales</taxon>
        <taxon>Comamonadaceae</taxon>
        <taxon>Comamonas</taxon>
    </lineage>
</organism>
<dbReference type="AlphaFoldDB" id="A0AAW4XVW3"/>
<proteinExistence type="predicted"/>
<evidence type="ECO:0000313" key="2">
    <source>
        <dbReference type="Proteomes" id="UP001199260"/>
    </source>
</evidence>
<accession>A0AAW4XVW3</accession>
<dbReference type="Gene3D" id="1.10.150.20">
    <property type="entry name" value="5' to 3' exonuclease, C-terminal subdomain"/>
    <property type="match status" value="1"/>
</dbReference>
<name>A0AAW4XVW3_9BURK</name>
<reference evidence="1 2" key="1">
    <citation type="submission" date="2021-11" db="EMBL/GenBank/DDBJ databases">
        <title>Genome sequence.</title>
        <authorList>
            <person name="Sun Q."/>
        </authorList>
    </citation>
    <scope>NUCLEOTIDE SEQUENCE [LARGE SCALE GENOMIC DNA]</scope>
    <source>
        <strain evidence="1 2">KCTC 12005</strain>
    </source>
</reference>
<evidence type="ECO:0000313" key="1">
    <source>
        <dbReference type="EMBL" id="MCD2164879.1"/>
    </source>
</evidence>
<evidence type="ECO:0008006" key="3">
    <source>
        <dbReference type="Google" id="ProtNLM"/>
    </source>
</evidence>
<dbReference type="Proteomes" id="UP001199260">
    <property type="component" value="Unassembled WGS sequence"/>
</dbReference>
<gene>
    <name evidence="1" type="ORF">LPW39_06995</name>
</gene>
<protein>
    <recommendedName>
        <fullName evidence="3">RNA polymerase alpha subunit C-terminal domain-containing protein</fullName>
    </recommendedName>
</protein>